<evidence type="ECO:0000256" key="21">
    <source>
        <dbReference type="PIRSR" id="PIRSR600829-2"/>
    </source>
</evidence>
<dbReference type="GO" id="GO:0006654">
    <property type="term" value="P:phosphatidic acid biosynthetic process"/>
    <property type="evidence" value="ECO:0007669"/>
    <property type="project" value="InterPro"/>
</dbReference>
<reference evidence="25 26" key="1">
    <citation type="journal article" date="2015" name="Genome Announc.">
        <title>Closed Genome Sequence of Octadecabacter temperatus SB1, the First Mesophilic Species of the Genus Octadecabacter.</title>
        <authorList>
            <person name="Voget S."/>
            <person name="Billerbeck S."/>
            <person name="Simon M."/>
            <person name="Daniel R."/>
        </authorList>
    </citation>
    <scope>NUCLEOTIDE SEQUENCE [LARGE SCALE GENOMIC DNA]</scope>
    <source>
        <strain evidence="25 26">SB1</strain>
    </source>
</reference>
<keyword evidence="26" id="KW-1185">Reference proteome</keyword>
<dbReference type="GO" id="GO:0005886">
    <property type="term" value="C:plasma membrane"/>
    <property type="evidence" value="ECO:0007669"/>
    <property type="project" value="UniProtKB-SubCell"/>
</dbReference>
<keyword evidence="16 24" id="KW-0443">Lipid metabolism</keyword>
<feature type="binding site" evidence="23">
    <location>
        <position position="72"/>
    </location>
    <ligand>
        <name>a divalent metal cation</name>
        <dbReference type="ChEBI" id="CHEBI:60240"/>
    </ligand>
</feature>
<keyword evidence="15 24" id="KW-1133">Transmembrane helix</keyword>
<dbReference type="Gene3D" id="1.10.287.3610">
    <property type="match status" value="1"/>
</dbReference>
<evidence type="ECO:0000256" key="23">
    <source>
        <dbReference type="PIRSR" id="PIRSR600829-4"/>
    </source>
</evidence>
<comment type="similarity">
    <text evidence="2 24">Belongs to the bacterial diacylglycerol kinase family.</text>
</comment>
<feature type="binding site" evidence="23">
    <location>
        <position position="25"/>
    </location>
    <ligand>
        <name>a divalent metal cation</name>
        <dbReference type="ChEBI" id="CHEBI:60240"/>
    </ligand>
</feature>
<dbReference type="Pfam" id="PF01219">
    <property type="entry name" value="DAGK_prokar"/>
    <property type="match status" value="1"/>
</dbReference>
<keyword evidence="13 22" id="KW-0067">ATP-binding</keyword>
<keyword evidence="9 24" id="KW-0812">Transmembrane</keyword>
<evidence type="ECO:0000256" key="16">
    <source>
        <dbReference type="ARBA" id="ARBA00023098"/>
    </source>
</evidence>
<name>A0A0K0Y7P7_9RHOB</name>
<organism evidence="25 26">
    <name type="scientific">Octadecabacter temperatus</name>
    <dbReference type="NCBI Taxonomy" id="1458307"/>
    <lineage>
        <taxon>Bacteria</taxon>
        <taxon>Pseudomonadati</taxon>
        <taxon>Pseudomonadota</taxon>
        <taxon>Alphaproteobacteria</taxon>
        <taxon>Rhodobacterales</taxon>
        <taxon>Roseobacteraceae</taxon>
        <taxon>Octadecabacter</taxon>
    </lineage>
</organism>
<keyword evidence="12 24" id="KW-0418">Kinase</keyword>
<dbReference type="PANTHER" id="PTHR34299">
    <property type="entry name" value="DIACYLGLYCEROL KINASE"/>
    <property type="match status" value="1"/>
</dbReference>
<feature type="binding site" evidence="21">
    <location>
        <position position="65"/>
    </location>
    <ligand>
        <name>substrate</name>
    </ligand>
</feature>
<evidence type="ECO:0000256" key="24">
    <source>
        <dbReference type="RuleBase" id="RU363065"/>
    </source>
</evidence>
<dbReference type="OrthoDB" id="7871148at2"/>
<protein>
    <recommendedName>
        <fullName evidence="4 24">Diacylglycerol kinase</fullName>
        <ecNumber evidence="3 24">2.7.1.107</ecNumber>
    </recommendedName>
</protein>
<keyword evidence="7 24" id="KW-0997">Cell inner membrane</keyword>
<dbReference type="InterPro" id="IPR033718">
    <property type="entry name" value="DAGK_prok"/>
</dbReference>
<evidence type="ECO:0000256" key="5">
    <source>
        <dbReference type="ARBA" id="ARBA00022475"/>
    </source>
</evidence>
<evidence type="ECO:0000256" key="4">
    <source>
        <dbReference type="ARBA" id="ARBA00017575"/>
    </source>
</evidence>
<evidence type="ECO:0000313" key="25">
    <source>
        <dbReference type="EMBL" id="AKS46887.1"/>
    </source>
</evidence>
<evidence type="ECO:0000256" key="14">
    <source>
        <dbReference type="ARBA" id="ARBA00022842"/>
    </source>
</evidence>
<evidence type="ECO:0000256" key="9">
    <source>
        <dbReference type="ARBA" id="ARBA00022692"/>
    </source>
</evidence>
<accession>A0A0K0Y7P7</accession>
<dbReference type="GO" id="GO:0046872">
    <property type="term" value="F:metal ion binding"/>
    <property type="evidence" value="ECO:0007669"/>
    <property type="project" value="UniProtKB-KW"/>
</dbReference>
<evidence type="ECO:0000256" key="3">
    <source>
        <dbReference type="ARBA" id="ARBA00012133"/>
    </source>
</evidence>
<keyword evidence="10 23" id="KW-0479">Metal-binding</keyword>
<evidence type="ECO:0000256" key="2">
    <source>
        <dbReference type="ARBA" id="ARBA00005967"/>
    </source>
</evidence>
<dbReference type="EC" id="2.7.1.107" evidence="3 24"/>
<dbReference type="GO" id="GO:0004143">
    <property type="term" value="F:ATP-dependent diacylglycerol kinase activity"/>
    <property type="evidence" value="ECO:0007669"/>
    <property type="project" value="UniProtKB-EC"/>
</dbReference>
<evidence type="ECO:0000256" key="13">
    <source>
        <dbReference type="ARBA" id="ARBA00022840"/>
    </source>
</evidence>
<feature type="binding site" evidence="21">
    <location>
        <begin position="19"/>
        <end position="22"/>
    </location>
    <ligand>
        <name>substrate</name>
    </ligand>
</feature>
<sequence>MEFFTRLKWRCIWSWNGLRDTWASEHSFRSWVWANVVSGGLAIWLLSGAELALILALGVLVLAAELINTGIERAVDLVSLEQSDLARMAKDAGSAGVAVTAVAVGVAWVVVLLG</sequence>
<dbReference type="InterPro" id="IPR000829">
    <property type="entry name" value="DAGK"/>
</dbReference>
<evidence type="ECO:0000256" key="20">
    <source>
        <dbReference type="PIRSR" id="PIRSR600829-1"/>
    </source>
</evidence>
<dbReference type="Proteomes" id="UP000067444">
    <property type="component" value="Chromosome"/>
</dbReference>
<comment type="cofactor">
    <cofactor evidence="23">
        <name>Mg(2+)</name>
        <dbReference type="ChEBI" id="CHEBI:18420"/>
    </cofactor>
    <text evidence="23">Mn(2+), Zn(2+), Cd(2+) and Co(2+) support activity to lesser extents.</text>
</comment>
<keyword evidence="14 23" id="KW-0460">Magnesium</keyword>
<feature type="binding site" evidence="22">
    <location>
        <begin position="90"/>
        <end position="91"/>
    </location>
    <ligand>
        <name>ATP</name>
        <dbReference type="ChEBI" id="CHEBI:30616"/>
    </ligand>
</feature>
<comment type="caution">
    <text evidence="24">Lacks conserved residue(s) required for the propagation of feature annotation.</text>
</comment>
<keyword evidence="8 24" id="KW-0808">Transferase</keyword>
<keyword evidence="11 22" id="KW-0547">Nucleotide-binding</keyword>
<evidence type="ECO:0000256" key="11">
    <source>
        <dbReference type="ARBA" id="ARBA00022741"/>
    </source>
</evidence>
<feature type="transmembrane region" description="Helical" evidence="24">
    <location>
        <begin position="92"/>
        <end position="113"/>
    </location>
</feature>
<keyword evidence="18" id="KW-0594">Phospholipid biosynthesis</keyword>
<dbReference type="KEGG" id="otm:OSB_23510"/>
<dbReference type="PATRIC" id="fig|1458307.3.peg.2369"/>
<keyword evidence="17 24" id="KW-0472">Membrane</keyword>
<keyword evidence="6" id="KW-0444">Lipid biosynthesis</keyword>
<feature type="binding site" evidence="22">
    <location>
        <position position="72"/>
    </location>
    <ligand>
        <name>ATP</name>
        <dbReference type="ChEBI" id="CHEBI:30616"/>
    </ligand>
</feature>
<dbReference type="AlphaFoldDB" id="A0A0K0Y7P7"/>
<evidence type="ECO:0000256" key="15">
    <source>
        <dbReference type="ARBA" id="ARBA00022989"/>
    </source>
</evidence>
<dbReference type="CDD" id="cd14264">
    <property type="entry name" value="DAGK_IM"/>
    <property type="match status" value="1"/>
</dbReference>
<dbReference type="EMBL" id="CP012160">
    <property type="protein sequence ID" value="AKS46887.1"/>
    <property type="molecule type" value="Genomic_DNA"/>
</dbReference>
<keyword evidence="5" id="KW-1003">Cell membrane</keyword>
<evidence type="ECO:0000256" key="22">
    <source>
        <dbReference type="PIRSR" id="PIRSR600829-3"/>
    </source>
</evidence>
<dbReference type="PANTHER" id="PTHR34299:SF1">
    <property type="entry name" value="DIACYLGLYCEROL KINASE"/>
    <property type="match status" value="1"/>
</dbReference>
<evidence type="ECO:0000256" key="10">
    <source>
        <dbReference type="ARBA" id="ARBA00022723"/>
    </source>
</evidence>
<evidence type="ECO:0000256" key="7">
    <source>
        <dbReference type="ARBA" id="ARBA00022519"/>
    </source>
</evidence>
<feature type="active site" description="Proton acceptor" evidence="20">
    <location>
        <position position="65"/>
    </location>
</feature>
<evidence type="ECO:0000256" key="8">
    <source>
        <dbReference type="ARBA" id="ARBA00022679"/>
    </source>
</evidence>
<comment type="function">
    <text evidence="24">Catalyzes the ATP-dependent phosphorylation of sn-l,2-diacylglycerol (DAG) to phosphatidic acid. Involved in the recycling of diacylglycerol produced as a by-product during membrane-derived oligosaccharide (MDO) biosynthesis.</text>
</comment>
<feature type="transmembrane region" description="Helical" evidence="24">
    <location>
        <begin position="52"/>
        <end position="71"/>
    </location>
</feature>
<dbReference type="STRING" id="1458307.OSB_23510"/>
<proteinExistence type="inferred from homology"/>
<evidence type="ECO:0000256" key="17">
    <source>
        <dbReference type="ARBA" id="ARBA00023136"/>
    </source>
</evidence>
<evidence type="ECO:0000256" key="18">
    <source>
        <dbReference type="ARBA" id="ARBA00023209"/>
    </source>
</evidence>
<evidence type="ECO:0000256" key="1">
    <source>
        <dbReference type="ARBA" id="ARBA00004429"/>
    </source>
</evidence>
<evidence type="ECO:0000256" key="6">
    <source>
        <dbReference type="ARBA" id="ARBA00022516"/>
    </source>
</evidence>
<comment type="subcellular location">
    <subcellularLocation>
        <location evidence="1 24">Cell inner membrane</location>
        <topology evidence="1 24">Multi-pass membrane protein</topology>
    </subcellularLocation>
</comment>
<feature type="binding site" evidence="22">
    <location>
        <position position="25"/>
    </location>
    <ligand>
        <name>ATP</name>
        <dbReference type="ChEBI" id="CHEBI:30616"/>
    </ligand>
</feature>
<evidence type="ECO:0000313" key="26">
    <source>
        <dbReference type="Proteomes" id="UP000067444"/>
    </source>
</evidence>
<comment type="catalytic activity">
    <reaction evidence="24">
        <text>a 1,2-diacyl-sn-glycerol + ATP = a 1,2-diacyl-sn-glycero-3-phosphate + ADP + H(+)</text>
        <dbReference type="Rhea" id="RHEA:10272"/>
        <dbReference type="ChEBI" id="CHEBI:15378"/>
        <dbReference type="ChEBI" id="CHEBI:17815"/>
        <dbReference type="ChEBI" id="CHEBI:30616"/>
        <dbReference type="ChEBI" id="CHEBI:58608"/>
        <dbReference type="ChEBI" id="CHEBI:456216"/>
        <dbReference type="EC" id="2.7.1.107"/>
    </reaction>
</comment>
<feature type="binding site" evidence="21">
    <location>
        <position position="94"/>
    </location>
    <ligand>
        <name>substrate</name>
    </ligand>
</feature>
<keyword evidence="19 24" id="KW-1208">Phospholipid metabolism</keyword>
<dbReference type="InterPro" id="IPR036945">
    <property type="entry name" value="DAGK_sf"/>
</dbReference>
<dbReference type="RefSeq" id="WP_049835153.1">
    <property type="nucleotide sequence ID" value="NZ_CP012160.1"/>
</dbReference>
<evidence type="ECO:0000256" key="12">
    <source>
        <dbReference type="ARBA" id="ARBA00022777"/>
    </source>
</evidence>
<dbReference type="GO" id="GO:0005524">
    <property type="term" value="F:ATP binding"/>
    <property type="evidence" value="ECO:0007669"/>
    <property type="project" value="UniProtKB-KW"/>
</dbReference>
<evidence type="ECO:0000256" key="19">
    <source>
        <dbReference type="ARBA" id="ARBA00023264"/>
    </source>
</evidence>
<gene>
    <name evidence="25" type="primary">dgkA</name>
    <name evidence="25" type="ORF">OSB_23510</name>
</gene>